<dbReference type="PANTHER" id="PTHR24221:SF614">
    <property type="entry name" value="GLUTATHIONE_L-CYSTEINE TRANSPORT SYSTEM ATP-BINDING_PERMEASE PROTEIN CYDC"/>
    <property type="match status" value="1"/>
</dbReference>
<keyword evidence="7 9" id="KW-1133">Transmembrane helix</keyword>
<dbReference type="GO" id="GO:0042883">
    <property type="term" value="P:cysteine transport"/>
    <property type="evidence" value="ECO:0007669"/>
    <property type="project" value="InterPro"/>
</dbReference>
<dbReference type="PROSITE" id="PS50893">
    <property type="entry name" value="ABC_TRANSPORTER_2"/>
    <property type="match status" value="1"/>
</dbReference>
<accession>A0A940WU33</accession>
<dbReference type="GO" id="GO:0005886">
    <property type="term" value="C:plasma membrane"/>
    <property type="evidence" value="ECO:0007669"/>
    <property type="project" value="UniProtKB-SubCell"/>
</dbReference>
<organism evidence="12 13">
    <name type="scientific">Halalkalibacter suaedae</name>
    <dbReference type="NCBI Taxonomy" id="2822140"/>
    <lineage>
        <taxon>Bacteria</taxon>
        <taxon>Bacillati</taxon>
        <taxon>Bacillota</taxon>
        <taxon>Bacilli</taxon>
        <taxon>Bacillales</taxon>
        <taxon>Bacillaceae</taxon>
        <taxon>Halalkalibacter</taxon>
    </lineage>
</organism>
<evidence type="ECO:0000256" key="7">
    <source>
        <dbReference type="ARBA" id="ARBA00022989"/>
    </source>
</evidence>
<comment type="subcellular location">
    <subcellularLocation>
        <location evidence="1">Cell membrane</location>
        <topology evidence="1">Multi-pass membrane protein</topology>
    </subcellularLocation>
</comment>
<dbReference type="AlphaFoldDB" id="A0A940WU33"/>
<dbReference type="InterPro" id="IPR017871">
    <property type="entry name" value="ABC_transporter-like_CS"/>
</dbReference>
<feature type="transmembrane region" description="Helical" evidence="9">
    <location>
        <begin position="136"/>
        <end position="152"/>
    </location>
</feature>
<proteinExistence type="predicted"/>
<evidence type="ECO:0000256" key="4">
    <source>
        <dbReference type="ARBA" id="ARBA00022692"/>
    </source>
</evidence>
<evidence type="ECO:0000313" key="13">
    <source>
        <dbReference type="Proteomes" id="UP000678228"/>
    </source>
</evidence>
<comment type="caution">
    <text evidence="12">The sequence shown here is derived from an EMBL/GenBank/DDBJ whole genome shotgun (WGS) entry which is preliminary data.</text>
</comment>
<evidence type="ECO:0000256" key="3">
    <source>
        <dbReference type="ARBA" id="ARBA00022475"/>
    </source>
</evidence>
<dbReference type="GO" id="GO:0140359">
    <property type="term" value="F:ABC-type transporter activity"/>
    <property type="evidence" value="ECO:0007669"/>
    <property type="project" value="InterPro"/>
</dbReference>
<keyword evidence="13" id="KW-1185">Reference proteome</keyword>
<dbReference type="InterPro" id="IPR036640">
    <property type="entry name" value="ABC1_TM_sf"/>
</dbReference>
<dbReference type="RefSeq" id="WP_210598243.1">
    <property type="nucleotide sequence ID" value="NZ_JAGKSQ010000006.1"/>
</dbReference>
<dbReference type="Pfam" id="PF00664">
    <property type="entry name" value="ABC_membrane"/>
    <property type="match status" value="1"/>
</dbReference>
<keyword evidence="5" id="KW-0547">Nucleotide-binding</keyword>
<feature type="transmembrane region" description="Helical" evidence="9">
    <location>
        <begin position="15"/>
        <end position="37"/>
    </location>
</feature>
<name>A0A940WU33_9BACI</name>
<gene>
    <name evidence="12" type="primary">cydD</name>
    <name evidence="12" type="ORF">J7W16_15300</name>
</gene>
<dbReference type="Proteomes" id="UP000678228">
    <property type="component" value="Unassembled WGS sequence"/>
</dbReference>
<evidence type="ECO:0000259" key="10">
    <source>
        <dbReference type="PROSITE" id="PS50893"/>
    </source>
</evidence>
<feature type="domain" description="ABC transporter" evidence="10">
    <location>
        <begin position="333"/>
        <end position="566"/>
    </location>
</feature>
<dbReference type="SMART" id="SM00382">
    <property type="entry name" value="AAA"/>
    <property type="match status" value="1"/>
</dbReference>
<feature type="transmembrane region" description="Helical" evidence="9">
    <location>
        <begin position="49"/>
        <end position="70"/>
    </location>
</feature>
<dbReference type="PANTHER" id="PTHR24221">
    <property type="entry name" value="ATP-BINDING CASSETTE SUB-FAMILY B"/>
    <property type="match status" value="1"/>
</dbReference>
<dbReference type="InterPro" id="IPR014216">
    <property type="entry name" value="ABC_transptr_CydD"/>
</dbReference>
<dbReference type="SUPFAM" id="SSF90123">
    <property type="entry name" value="ABC transporter transmembrane region"/>
    <property type="match status" value="1"/>
</dbReference>
<dbReference type="Gene3D" id="3.40.50.300">
    <property type="entry name" value="P-loop containing nucleotide triphosphate hydrolases"/>
    <property type="match status" value="1"/>
</dbReference>
<keyword evidence="8 9" id="KW-0472">Membrane</keyword>
<evidence type="ECO:0000256" key="8">
    <source>
        <dbReference type="ARBA" id="ARBA00023136"/>
    </source>
</evidence>
<dbReference type="GO" id="GO:0016887">
    <property type="term" value="F:ATP hydrolysis activity"/>
    <property type="evidence" value="ECO:0007669"/>
    <property type="project" value="InterPro"/>
</dbReference>
<dbReference type="InterPro" id="IPR003593">
    <property type="entry name" value="AAA+_ATPase"/>
</dbReference>
<dbReference type="PROSITE" id="PS00211">
    <property type="entry name" value="ABC_TRANSPORTER_1"/>
    <property type="match status" value="1"/>
</dbReference>
<dbReference type="CDD" id="cd18584">
    <property type="entry name" value="ABC_6TM_AarD_CydD"/>
    <property type="match status" value="1"/>
</dbReference>
<feature type="transmembrane region" description="Helical" evidence="9">
    <location>
        <begin position="263"/>
        <end position="281"/>
    </location>
</feature>
<dbReference type="InterPro" id="IPR039421">
    <property type="entry name" value="Type_1_exporter"/>
</dbReference>
<dbReference type="GO" id="GO:0034040">
    <property type="term" value="F:ATPase-coupled lipid transmembrane transporter activity"/>
    <property type="evidence" value="ECO:0007669"/>
    <property type="project" value="TreeGrafter"/>
</dbReference>
<dbReference type="InterPro" id="IPR003439">
    <property type="entry name" value="ABC_transporter-like_ATP-bd"/>
</dbReference>
<reference evidence="12" key="1">
    <citation type="submission" date="2021-03" db="EMBL/GenBank/DDBJ databases">
        <title>Bacillus suaedae sp. nov., isolated from Suaeda aralocaspica.</title>
        <authorList>
            <person name="Lei R.F.R."/>
        </authorList>
    </citation>
    <scope>NUCLEOTIDE SEQUENCE</scope>
    <source>
        <strain evidence="12">YZJH907-2</strain>
    </source>
</reference>
<evidence type="ECO:0000256" key="1">
    <source>
        <dbReference type="ARBA" id="ARBA00004651"/>
    </source>
</evidence>
<dbReference type="EMBL" id="JAGKSQ010000006">
    <property type="protein sequence ID" value="MBP3952490.1"/>
    <property type="molecule type" value="Genomic_DNA"/>
</dbReference>
<evidence type="ECO:0000259" key="11">
    <source>
        <dbReference type="PROSITE" id="PS50929"/>
    </source>
</evidence>
<keyword evidence="6" id="KW-0067">ATP-binding</keyword>
<sequence length="571" mass="63188">MKTLQKLAKQQKGRYYSLFFIALALSVVIILQAYLIVSIINDLFINKETFSHVIFPLIVLIGVLVVRASLSYFSGKIGLKMAALVKANYRKRLIEKYARNSLTASYTGQSGHKLSVLLDTVDELDSFFSQYIPQRIVTTVVPLVVLIVIFSQNVYSGLIILVTAPFIPLFMIIIGGATQRKSEEKLESLAAFSGRFLDTLQGLLSLKLYGRSKQYKDVIEKSSLGFRDATMNILKVAFMSSLMLEFISMLSIGLVALELSLRLVVFQSMDFFTAFLILLLVPEFFTSLKELGSAFHAGRSSTGAAAKVEQELETIEDSIEWGNERMTAEPKTIELQDLHFQYGAEGFALSQIDATIKPNQQIAIVGKSGSGKTTLLNLIAGLVKPSGGNIRVNGRDRSDYHEQEWFGQIGYITQHPYLFSGTIAENIALGIKASREEVELAAKKAGIADLIESLRDGYDTEIGEGGRGLSGGEKQRVTLARAFLKKPSIILFDEPTTGLDLVTEKILQQSMKELAETATVITVAHRLQTIKKADLILFMEQGSIIARGKHDDLQKDVAAYRDIFAPQEKKV</sequence>
<keyword evidence="3" id="KW-1003">Cell membrane</keyword>
<dbReference type="InterPro" id="IPR027417">
    <property type="entry name" value="P-loop_NTPase"/>
</dbReference>
<evidence type="ECO:0000256" key="9">
    <source>
        <dbReference type="SAM" id="Phobius"/>
    </source>
</evidence>
<evidence type="ECO:0000256" key="2">
    <source>
        <dbReference type="ARBA" id="ARBA00022448"/>
    </source>
</evidence>
<keyword evidence="4 9" id="KW-0812">Transmembrane</keyword>
<feature type="transmembrane region" description="Helical" evidence="9">
    <location>
        <begin position="236"/>
        <end position="257"/>
    </location>
</feature>
<dbReference type="PROSITE" id="PS50929">
    <property type="entry name" value="ABC_TM1F"/>
    <property type="match status" value="1"/>
</dbReference>
<dbReference type="Pfam" id="PF00005">
    <property type="entry name" value="ABC_tran"/>
    <property type="match status" value="1"/>
</dbReference>
<dbReference type="InterPro" id="IPR011527">
    <property type="entry name" value="ABC1_TM_dom"/>
</dbReference>
<evidence type="ECO:0000256" key="5">
    <source>
        <dbReference type="ARBA" id="ARBA00022741"/>
    </source>
</evidence>
<keyword evidence="2" id="KW-0813">Transport</keyword>
<dbReference type="Gene3D" id="1.20.1560.10">
    <property type="entry name" value="ABC transporter type 1, transmembrane domain"/>
    <property type="match status" value="1"/>
</dbReference>
<dbReference type="GO" id="GO:0005524">
    <property type="term" value="F:ATP binding"/>
    <property type="evidence" value="ECO:0007669"/>
    <property type="project" value="UniProtKB-KW"/>
</dbReference>
<protein>
    <submittedName>
        <fullName evidence="12">Thiol reductant ABC exporter subunit CydD</fullName>
    </submittedName>
</protein>
<evidence type="ECO:0000256" key="6">
    <source>
        <dbReference type="ARBA" id="ARBA00022840"/>
    </source>
</evidence>
<feature type="domain" description="ABC transmembrane type-1" evidence="11">
    <location>
        <begin position="18"/>
        <end position="300"/>
    </location>
</feature>
<dbReference type="NCBIfam" id="TIGR02857">
    <property type="entry name" value="CydD"/>
    <property type="match status" value="1"/>
</dbReference>
<feature type="transmembrane region" description="Helical" evidence="9">
    <location>
        <begin position="158"/>
        <end position="177"/>
    </location>
</feature>
<evidence type="ECO:0000313" key="12">
    <source>
        <dbReference type="EMBL" id="MBP3952490.1"/>
    </source>
</evidence>
<dbReference type="FunFam" id="3.40.50.300:FF:000221">
    <property type="entry name" value="Multidrug ABC transporter ATP-binding protein"/>
    <property type="match status" value="1"/>
</dbReference>
<dbReference type="SUPFAM" id="SSF52540">
    <property type="entry name" value="P-loop containing nucleoside triphosphate hydrolases"/>
    <property type="match status" value="1"/>
</dbReference>